<dbReference type="InterPro" id="IPR053150">
    <property type="entry name" value="Teicoplanin_resist-assoc"/>
</dbReference>
<reference evidence="6" key="2">
    <citation type="journal article" date="2018" name="Genome Biol.">
        <title>SKESA: strategic k-mer extension for scrupulous assemblies.</title>
        <authorList>
            <person name="Souvorov A."/>
            <person name="Agarwala R."/>
            <person name="Lipman D.J."/>
        </authorList>
    </citation>
    <scope>NUCLEOTIDE SEQUENCE</scope>
    <source>
        <strain evidence="6">Clostridioides</strain>
    </source>
</reference>
<keyword evidence="1" id="KW-0812">Transmembrane</keyword>
<feature type="transmembrane region" description="Helical" evidence="1">
    <location>
        <begin position="60"/>
        <end position="78"/>
    </location>
</feature>
<sequence length="169" mass="18994">MKSRKHNITKGLFIVYIIILTWIILFKLQFDISSLETMNLRSINLVPFAGSLIINNRVDISEIILNVVIFVPFGIYVCMLKEEWSFIKKVIPIFITSLAFETLQYIFALGASDITDLIGNTLGGIIGIAVFMLLSKIFKNNTIKIINVLALIVTIIVVLFLGLVIFANL</sequence>
<evidence type="ECO:0000313" key="6">
    <source>
        <dbReference type="EMBL" id="HBH2618880.1"/>
    </source>
</evidence>
<dbReference type="InterPro" id="IPR006976">
    <property type="entry name" value="VanZ-like"/>
</dbReference>
<evidence type="ECO:0000256" key="1">
    <source>
        <dbReference type="SAM" id="Phobius"/>
    </source>
</evidence>
<keyword evidence="1" id="KW-1133">Transmembrane helix</keyword>
<evidence type="ECO:0000259" key="2">
    <source>
        <dbReference type="Pfam" id="PF04892"/>
    </source>
</evidence>
<feature type="transmembrane region" description="Helical" evidence="1">
    <location>
        <begin position="12"/>
        <end position="30"/>
    </location>
</feature>
<protein>
    <submittedName>
        <fullName evidence="6">Glycopeptide resistance protein VanZ1</fullName>
    </submittedName>
    <submittedName>
        <fullName evidence="5">Teicoplanin resistance protein</fullName>
    </submittedName>
    <submittedName>
        <fullName evidence="3">VanZ-like protein</fullName>
    </submittedName>
</protein>
<dbReference type="EMBL" id="LK932392">
    <property type="protein sequence ID" value="CDS86024.1"/>
    <property type="molecule type" value="Genomic_DNA"/>
</dbReference>
<dbReference type="Pfam" id="PF04892">
    <property type="entry name" value="VanZ"/>
    <property type="match status" value="1"/>
</dbReference>
<dbReference type="Proteomes" id="UP000879542">
    <property type="component" value="Unassembled WGS sequence"/>
</dbReference>
<organism evidence="5">
    <name type="scientific">Clostridioides difficile</name>
    <name type="common">Peptoclostridium difficile</name>
    <dbReference type="NCBI Taxonomy" id="1496"/>
    <lineage>
        <taxon>Bacteria</taxon>
        <taxon>Bacillati</taxon>
        <taxon>Bacillota</taxon>
        <taxon>Clostridia</taxon>
        <taxon>Peptostreptococcales</taxon>
        <taxon>Peptostreptococcaceae</taxon>
        <taxon>Clostridioides</taxon>
    </lineage>
</organism>
<feature type="transmembrane region" description="Helical" evidence="1">
    <location>
        <begin position="90"/>
        <end position="111"/>
    </location>
</feature>
<dbReference type="PANTHER" id="PTHR36834">
    <property type="entry name" value="MEMBRANE PROTEIN-RELATED"/>
    <property type="match status" value="1"/>
</dbReference>
<evidence type="ECO:0000313" key="4">
    <source>
        <dbReference type="EMBL" id="CDS86465.1"/>
    </source>
</evidence>
<dbReference type="RefSeq" id="WP_003433368.1">
    <property type="nucleotide sequence ID" value="NZ_AP025558.1"/>
</dbReference>
<dbReference type="EMBL" id="DAEQIJ010000002">
    <property type="protein sequence ID" value="HBH2618880.1"/>
    <property type="molecule type" value="Genomic_DNA"/>
</dbReference>
<dbReference type="AlphaFoldDB" id="A0A069AZC4"/>
<dbReference type="EMBL" id="LK933504">
    <property type="protein sequence ID" value="CDT79626.1"/>
    <property type="molecule type" value="Genomic_DNA"/>
</dbReference>
<evidence type="ECO:0000313" key="5">
    <source>
        <dbReference type="EMBL" id="CDT79626.1"/>
    </source>
</evidence>
<keyword evidence="1" id="KW-0472">Membrane</keyword>
<feature type="transmembrane region" description="Helical" evidence="1">
    <location>
        <begin position="117"/>
        <end position="134"/>
    </location>
</feature>
<proteinExistence type="predicted"/>
<gene>
    <name evidence="5" type="primary">vanZ</name>
    <name evidence="6" type="synonym">vanZ1</name>
    <name evidence="5" type="ORF">BN1095_790043</name>
    <name evidence="4" type="ORF">BN1096_560153</name>
    <name evidence="3" type="ORF">BN1097_540156</name>
    <name evidence="6" type="ORF">KRQ00_000606</name>
</gene>
<reference evidence="5" key="1">
    <citation type="submission" date="2014-07" db="EMBL/GenBank/DDBJ databases">
        <authorList>
            <person name="Monot Marc"/>
        </authorList>
    </citation>
    <scope>NUCLEOTIDE SEQUENCE</scope>
    <source>
        <strain evidence="5">7032989</strain>
        <strain evidence="3">7032994</strain>
    </source>
</reference>
<name>A0A069AZC4_CLODI</name>
<evidence type="ECO:0000313" key="3">
    <source>
        <dbReference type="EMBL" id="CDS86024.1"/>
    </source>
</evidence>
<feature type="transmembrane region" description="Helical" evidence="1">
    <location>
        <begin position="146"/>
        <end position="167"/>
    </location>
</feature>
<dbReference type="PANTHER" id="PTHR36834:SF2">
    <property type="entry name" value="MEMBRANE PROTEIN"/>
    <property type="match status" value="1"/>
</dbReference>
<reference evidence="6" key="3">
    <citation type="submission" date="2021-06" db="EMBL/GenBank/DDBJ databases">
        <authorList>
            <consortium name="NCBI Pathogen Detection Project"/>
        </authorList>
    </citation>
    <scope>NUCLEOTIDE SEQUENCE</scope>
    <source>
        <strain evidence="6">Clostridioides</strain>
    </source>
</reference>
<feature type="domain" description="VanZ-like" evidence="2">
    <location>
        <begin position="13"/>
        <end position="134"/>
    </location>
</feature>
<dbReference type="EMBL" id="LK932509">
    <property type="protein sequence ID" value="CDS86465.1"/>
    <property type="molecule type" value="Genomic_DNA"/>
</dbReference>
<accession>A0A069AZC4</accession>